<feature type="transmembrane region" description="Helical" evidence="6">
    <location>
        <begin position="84"/>
        <end position="111"/>
    </location>
</feature>
<dbReference type="EMBL" id="UOEH01000074">
    <property type="protein sequence ID" value="VAV91893.1"/>
    <property type="molecule type" value="Genomic_DNA"/>
</dbReference>
<keyword evidence="2" id="KW-1003">Cell membrane</keyword>
<evidence type="ECO:0000256" key="1">
    <source>
        <dbReference type="ARBA" id="ARBA00004651"/>
    </source>
</evidence>
<keyword evidence="5 6" id="KW-0472">Membrane</keyword>
<proteinExistence type="predicted"/>
<evidence type="ECO:0000256" key="6">
    <source>
        <dbReference type="SAM" id="Phobius"/>
    </source>
</evidence>
<dbReference type="Pfam" id="PF01311">
    <property type="entry name" value="Bac_export_1"/>
    <property type="match status" value="1"/>
</dbReference>
<feature type="transmembrane region" description="Helical" evidence="6">
    <location>
        <begin position="191"/>
        <end position="211"/>
    </location>
</feature>
<gene>
    <name evidence="7" type="ORF">MNBD_ALPHA05-2541</name>
</gene>
<name>A0A3B0S690_9ZZZZ</name>
<keyword evidence="4 6" id="KW-1133">Transmembrane helix</keyword>
<evidence type="ECO:0000256" key="2">
    <source>
        <dbReference type="ARBA" id="ARBA00022475"/>
    </source>
</evidence>
<dbReference type="PANTHER" id="PTHR30065:SF8">
    <property type="entry name" value="FLAGELLAR BIOSYNTHETIC PROTEIN FLIR"/>
    <property type="match status" value="1"/>
</dbReference>
<dbReference type="PANTHER" id="PTHR30065">
    <property type="entry name" value="FLAGELLAR BIOSYNTHETIC PROTEIN FLIR"/>
    <property type="match status" value="1"/>
</dbReference>
<accession>A0A3B0S690</accession>
<dbReference type="GO" id="GO:0006605">
    <property type="term" value="P:protein targeting"/>
    <property type="evidence" value="ECO:0007669"/>
    <property type="project" value="InterPro"/>
</dbReference>
<dbReference type="PRINTS" id="PR00953">
    <property type="entry name" value="TYPE3IMRPROT"/>
</dbReference>
<feature type="non-terminal residue" evidence="7">
    <location>
        <position position="220"/>
    </location>
</feature>
<keyword evidence="3 6" id="KW-0812">Transmembrane</keyword>
<dbReference type="InterPro" id="IPR002010">
    <property type="entry name" value="T3SS_IM_R"/>
</dbReference>
<protein>
    <recommendedName>
        <fullName evidence="8">Flagellar biosynthesis protein FliR</fullName>
    </recommendedName>
</protein>
<dbReference type="GO" id="GO:0005886">
    <property type="term" value="C:plasma membrane"/>
    <property type="evidence" value="ECO:0007669"/>
    <property type="project" value="UniProtKB-SubCell"/>
</dbReference>
<evidence type="ECO:0000256" key="4">
    <source>
        <dbReference type="ARBA" id="ARBA00022989"/>
    </source>
</evidence>
<feature type="transmembrane region" description="Helical" evidence="6">
    <location>
        <begin position="47"/>
        <end position="64"/>
    </location>
</feature>
<evidence type="ECO:0008006" key="8">
    <source>
        <dbReference type="Google" id="ProtNLM"/>
    </source>
</evidence>
<feature type="transmembrane region" description="Helical" evidence="6">
    <location>
        <begin position="14"/>
        <end position="35"/>
    </location>
</feature>
<evidence type="ECO:0000256" key="5">
    <source>
        <dbReference type="ARBA" id="ARBA00023136"/>
    </source>
</evidence>
<organism evidence="7">
    <name type="scientific">hydrothermal vent metagenome</name>
    <dbReference type="NCBI Taxonomy" id="652676"/>
    <lineage>
        <taxon>unclassified sequences</taxon>
        <taxon>metagenomes</taxon>
        <taxon>ecological metagenomes</taxon>
    </lineage>
</organism>
<sequence length="220" mass="23244">MMGLEYFAPVFEDAAPAIFALGAIFMRISAIAFFAPGIGERAIPVRVRLTVAIAFTIVLAPMVYDDARAAEISTLADVVEIYAAEAMVGLLIGFALRILVFVLQIAGAMIAQHLSLSQLFGPNIGFDSESPFTAILVMAGVTLAVSAGVHFHLARALGEAYDVFPFGVFPGASDTAEWTTHRVAAALTKSITLASPFIVLGFVYTMALAAANRAMPQLMA</sequence>
<comment type="subcellular location">
    <subcellularLocation>
        <location evidence="1">Cell membrane</location>
        <topology evidence="1">Multi-pass membrane protein</topology>
    </subcellularLocation>
</comment>
<reference evidence="7" key="1">
    <citation type="submission" date="2018-06" db="EMBL/GenBank/DDBJ databases">
        <authorList>
            <person name="Zhirakovskaya E."/>
        </authorList>
    </citation>
    <scope>NUCLEOTIDE SEQUENCE</scope>
</reference>
<evidence type="ECO:0000256" key="3">
    <source>
        <dbReference type="ARBA" id="ARBA00022692"/>
    </source>
</evidence>
<dbReference type="AlphaFoldDB" id="A0A3B0S690"/>
<evidence type="ECO:0000313" key="7">
    <source>
        <dbReference type="EMBL" id="VAV91893.1"/>
    </source>
</evidence>
<feature type="transmembrane region" description="Helical" evidence="6">
    <location>
        <begin position="132"/>
        <end position="153"/>
    </location>
</feature>